<evidence type="ECO:0000256" key="1">
    <source>
        <dbReference type="ARBA" id="ARBA00023152"/>
    </source>
</evidence>
<dbReference type="SMART" id="SM00855">
    <property type="entry name" value="PGAM"/>
    <property type="match status" value="1"/>
</dbReference>
<dbReference type="PROSITE" id="PS00175">
    <property type="entry name" value="PG_MUTASE"/>
    <property type="match status" value="1"/>
</dbReference>
<dbReference type="AlphaFoldDB" id="A0A7Z2VUR7"/>
<feature type="active site" description="Tele-phosphohistidine intermediate" evidence="3">
    <location>
        <position position="16"/>
    </location>
</feature>
<keyword evidence="2" id="KW-0413">Isomerase</keyword>
<dbReference type="GO" id="GO:0005737">
    <property type="term" value="C:cytoplasm"/>
    <property type="evidence" value="ECO:0007669"/>
    <property type="project" value="TreeGrafter"/>
</dbReference>
<feature type="binding site" evidence="4">
    <location>
        <position position="65"/>
    </location>
    <ligand>
        <name>substrate</name>
    </ligand>
</feature>
<dbReference type="EMBL" id="CP051685">
    <property type="protein sequence ID" value="QJD99331.1"/>
    <property type="molecule type" value="Genomic_DNA"/>
</dbReference>
<dbReference type="InterPro" id="IPR001345">
    <property type="entry name" value="PG/BPGM_mutase_AS"/>
</dbReference>
<reference evidence="5 6" key="1">
    <citation type="submission" date="2020-04" db="EMBL/GenBank/DDBJ databases">
        <title>Genome sequencing of novel species.</title>
        <authorList>
            <person name="Heo J."/>
            <person name="Kim S.-J."/>
            <person name="Kim J.-S."/>
            <person name="Hong S.-B."/>
            <person name="Kwon S.-W."/>
        </authorList>
    </citation>
    <scope>NUCLEOTIDE SEQUENCE [LARGE SCALE GENOMIC DNA]</scope>
    <source>
        <strain evidence="5 6">GN2-R2</strain>
    </source>
</reference>
<sequence length="225" mass="24188">MTGADAADVTILLIRHGETAWNAERRLQGHIDIPLNAEGERQAALLAAALAGETIDVLVSSDLMRARQTAGAIAAARAMPLLEDPGLRERNYGGFEGLLYAQIGERYPHEFAAWQAREIDAAVPDAVTAAGTRHGETFRAFYERATGAILALAALHPGKTLVLVAHGGVLECAYRMAQGLPLATPRDFKVFNASINRFTVRGGSLRLQSWGEVAHLRPALIDELS</sequence>
<evidence type="ECO:0000256" key="2">
    <source>
        <dbReference type="ARBA" id="ARBA00023235"/>
    </source>
</evidence>
<dbReference type="Proteomes" id="UP000502415">
    <property type="component" value="Chromosome"/>
</dbReference>
<evidence type="ECO:0000313" key="6">
    <source>
        <dbReference type="Proteomes" id="UP000502415"/>
    </source>
</evidence>
<dbReference type="Gene3D" id="3.40.50.1240">
    <property type="entry name" value="Phosphoglycerate mutase-like"/>
    <property type="match status" value="1"/>
</dbReference>
<feature type="binding site" evidence="4">
    <location>
        <begin position="15"/>
        <end position="22"/>
    </location>
    <ligand>
        <name>substrate</name>
    </ligand>
</feature>
<name>A0A7Z2VUR7_9BURK</name>
<dbReference type="GO" id="GO:0016791">
    <property type="term" value="F:phosphatase activity"/>
    <property type="evidence" value="ECO:0007669"/>
    <property type="project" value="TreeGrafter"/>
</dbReference>
<feature type="binding site" evidence="4">
    <location>
        <begin position="89"/>
        <end position="92"/>
    </location>
    <ligand>
        <name>substrate</name>
    </ligand>
</feature>
<protein>
    <submittedName>
        <fullName evidence="5">Histidine phosphatase family protein</fullName>
    </submittedName>
</protein>
<dbReference type="InterPro" id="IPR050275">
    <property type="entry name" value="PGM_Phosphatase"/>
</dbReference>
<keyword evidence="6" id="KW-1185">Reference proteome</keyword>
<evidence type="ECO:0000313" key="5">
    <source>
        <dbReference type="EMBL" id="QJD99331.1"/>
    </source>
</evidence>
<dbReference type="PANTHER" id="PTHR48100">
    <property type="entry name" value="BROAD-SPECIFICITY PHOSPHATASE YOR283W-RELATED"/>
    <property type="match status" value="1"/>
</dbReference>
<dbReference type="InterPro" id="IPR029033">
    <property type="entry name" value="His_PPase_superfam"/>
</dbReference>
<dbReference type="SUPFAM" id="SSF53254">
    <property type="entry name" value="Phosphoglycerate mutase-like"/>
    <property type="match status" value="1"/>
</dbReference>
<dbReference type="CDD" id="cd07067">
    <property type="entry name" value="HP_PGM_like"/>
    <property type="match status" value="1"/>
</dbReference>
<dbReference type="RefSeq" id="WP_169434227.1">
    <property type="nucleotide sequence ID" value="NZ_CP051685.1"/>
</dbReference>
<accession>A0A7Z2VUR7</accession>
<feature type="active site" description="Proton donor/acceptor" evidence="3">
    <location>
        <position position="89"/>
    </location>
</feature>
<dbReference type="PANTHER" id="PTHR48100:SF1">
    <property type="entry name" value="HISTIDINE PHOSPHATASE FAMILY PROTEIN-RELATED"/>
    <property type="match status" value="1"/>
</dbReference>
<evidence type="ECO:0000256" key="3">
    <source>
        <dbReference type="PIRSR" id="PIRSR613078-1"/>
    </source>
</evidence>
<evidence type="ECO:0000256" key="4">
    <source>
        <dbReference type="PIRSR" id="PIRSR613078-2"/>
    </source>
</evidence>
<dbReference type="KEGG" id="mfy:HH212_04185"/>
<dbReference type="InterPro" id="IPR013078">
    <property type="entry name" value="His_Pase_superF_clade-1"/>
</dbReference>
<proteinExistence type="predicted"/>
<organism evidence="5 6">
    <name type="scientific">Massilia forsythiae</name>
    <dbReference type="NCBI Taxonomy" id="2728020"/>
    <lineage>
        <taxon>Bacteria</taxon>
        <taxon>Pseudomonadati</taxon>
        <taxon>Pseudomonadota</taxon>
        <taxon>Betaproteobacteria</taxon>
        <taxon>Burkholderiales</taxon>
        <taxon>Oxalobacteraceae</taxon>
        <taxon>Telluria group</taxon>
        <taxon>Massilia</taxon>
    </lineage>
</organism>
<dbReference type="Pfam" id="PF00300">
    <property type="entry name" value="His_Phos_1"/>
    <property type="match status" value="1"/>
</dbReference>
<keyword evidence="1" id="KW-0324">Glycolysis</keyword>
<gene>
    <name evidence="5" type="ORF">HH212_04185</name>
</gene>